<reference evidence="2" key="1">
    <citation type="journal article" date="2024" name="Proc. Natl. Acad. Sci. U.S.A.">
        <title>Extraordinary preservation of gene collinearity over three hundred million years revealed in homosporous lycophytes.</title>
        <authorList>
            <person name="Li C."/>
            <person name="Wickell D."/>
            <person name="Kuo L.Y."/>
            <person name="Chen X."/>
            <person name="Nie B."/>
            <person name="Liao X."/>
            <person name="Peng D."/>
            <person name="Ji J."/>
            <person name="Jenkins J."/>
            <person name="Williams M."/>
            <person name="Shu S."/>
            <person name="Plott C."/>
            <person name="Barry K."/>
            <person name="Rajasekar S."/>
            <person name="Grimwood J."/>
            <person name="Han X."/>
            <person name="Sun S."/>
            <person name="Hou Z."/>
            <person name="He W."/>
            <person name="Dai G."/>
            <person name="Sun C."/>
            <person name="Schmutz J."/>
            <person name="Leebens-Mack J.H."/>
            <person name="Li F.W."/>
            <person name="Wang L."/>
        </authorList>
    </citation>
    <scope>NUCLEOTIDE SEQUENCE [LARGE SCALE GENOMIC DNA]</scope>
    <source>
        <strain evidence="2">cv. PW_Plant_1</strain>
    </source>
</reference>
<organism evidence="1 2">
    <name type="scientific">Diphasiastrum complanatum</name>
    <name type="common">Issler's clubmoss</name>
    <name type="synonym">Lycopodium complanatum</name>
    <dbReference type="NCBI Taxonomy" id="34168"/>
    <lineage>
        <taxon>Eukaryota</taxon>
        <taxon>Viridiplantae</taxon>
        <taxon>Streptophyta</taxon>
        <taxon>Embryophyta</taxon>
        <taxon>Tracheophyta</taxon>
        <taxon>Lycopodiopsida</taxon>
        <taxon>Lycopodiales</taxon>
        <taxon>Lycopodiaceae</taxon>
        <taxon>Lycopodioideae</taxon>
        <taxon>Diphasiastrum</taxon>
    </lineage>
</organism>
<dbReference type="EMBL" id="CM055094">
    <property type="protein sequence ID" value="KAJ7561003.1"/>
    <property type="molecule type" value="Genomic_DNA"/>
</dbReference>
<sequence length="348" mass="38325">MEIMSTFFGVGCGTGPYHESSKYSGVADYETKNLNVEVIPIDDLLDFSNEEIAGPIWKGSSQVPENCAATSTTSAQTMNDNLPSEGLKSESLPVIVDTEEQIADIGVPCDDIAELEWLSNFVEESFSLDQEYKFLTTLGAENFEESLDQSSSRKRFQTSSPVSVLETSAISADKRSVTGALPLPGRARSKRTRTGVRPWAHGLLDPSSSSMILESASAASEFSTMSDPPCLSSSSVPASELTFIDLEAKESFPNKCLKYEARRQTAGPYPIRCMHCGIQKTPQWRAGPLGPKTLCNACGVRYKSGRLLPEYRPAASPEYVPEKHSNSHKRVLEMRLQKEFRLLHQQHE</sequence>
<dbReference type="Proteomes" id="UP001162992">
    <property type="component" value="Chromosome 3"/>
</dbReference>
<evidence type="ECO:0000313" key="2">
    <source>
        <dbReference type="Proteomes" id="UP001162992"/>
    </source>
</evidence>
<protein>
    <submittedName>
        <fullName evidence="1">Uncharacterized protein</fullName>
    </submittedName>
</protein>
<accession>A0ACC2E3C2</accession>
<comment type="caution">
    <text evidence="1">The sequence shown here is derived from an EMBL/GenBank/DDBJ whole genome shotgun (WGS) entry which is preliminary data.</text>
</comment>
<keyword evidence="2" id="KW-1185">Reference proteome</keyword>
<proteinExistence type="predicted"/>
<name>A0ACC2E3C2_DIPCM</name>
<evidence type="ECO:0000313" key="1">
    <source>
        <dbReference type="EMBL" id="KAJ7561003.1"/>
    </source>
</evidence>
<gene>
    <name evidence="1" type="ORF">O6H91_03G010000</name>
</gene>